<keyword evidence="8 9" id="KW-0472">Membrane</keyword>
<dbReference type="Gene3D" id="1.20.1560.10">
    <property type="entry name" value="ABC transporter type 1, transmembrane domain"/>
    <property type="match status" value="1"/>
</dbReference>
<keyword evidence="5" id="KW-0547">Nucleotide-binding</keyword>
<gene>
    <name evidence="12" type="ORF">B7R76_02890</name>
</gene>
<dbReference type="AlphaFoldDB" id="A0A2J8B4Z6"/>
<dbReference type="GO" id="GO:0015421">
    <property type="term" value="F:ABC-type oligopeptide transporter activity"/>
    <property type="evidence" value="ECO:0007669"/>
    <property type="project" value="TreeGrafter"/>
</dbReference>
<keyword evidence="2" id="KW-0813">Transport</keyword>
<dbReference type="Proteomes" id="UP000236394">
    <property type="component" value="Unassembled WGS sequence"/>
</dbReference>
<keyword evidence="4 9" id="KW-0812">Transmembrane</keyword>
<dbReference type="OMA" id="FPLNWAA"/>
<feature type="transmembrane region" description="Helical" evidence="9">
    <location>
        <begin position="137"/>
        <end position="153"/>
    </location>
</feature>
<dbReference type="PROSITE" id="PS50893">
    <property type="entry name" value="ABC_TRANSPORTER_2"/>
    <property type="match status" value="1"/>
</dbReference>
<protein>
    <submittedName>
        <fullName evidence="12">Cysteine ABC transporter ATP-binding protein</fullName>
    </submittedName>
</protein>
<accession>A0A2J8B4Z6</accession>
<keyword evidence="7 9" id="KW-1133">Transmembrane helix</keyword>
<evidence type="ECO:0000256" key="1">
    <source>
        <dbReference type="ARBA" id="ARBA00004651"/>
    </source>
</evidence>
<evidence type="ECO:0000256" key="9">
    <source>
        <dbReference type="SAM" id="Phobius"/>
    </source>
</evidence>
<evidence type="ECO:0000259" key="11">
    <source>
        <dbReference type="PROSITE" id="PS50929"/>
    </source>
</evidence>
<dbReference type="GO" id="GO:0016887">
    <property type="term" value="F:ATP hydrolysis activity"/>
    <property type="evidence" value="ECO:0007669"/>
    <property type="project" value="InterPro"/>
</dbReference>
<evidence type="ECO:0000259" key="10">
    <source>
        <dbReference type="PROSITE" id="PS50893"/>
    </source>
</evidence>
<dbReference type="InterPro" id="IPR039421">
    <property type="entry name" value="Type_1_exporter"/>
</dbReference>
<reference evidence="13" key="1">
    <citation type="submission" date="2017-04" db="EMBL/GenBank/DDBJ databases">
        <authorList>
            <person name="Bumgarner R.E."/>
            <person name="Fredricks D.N."/>
            <person name="Srinivasan S."/>
        </authorList>
    </citation>
    <scope>NUCLEOTIDE SEQUENCE [LARGE SCALE GENOMIC DNA]</scope>
    <source>
        <strain evidence="13">KA00405</strain>
    </source>
</reference>
<dbReference type="GO" id="GO:0005524">
    <property type="term" value="F:ATP binding"/>
    <property type="evidence" value="ECO:0007669"/>
    <property type="project" value="UniProtKB-KW"/>
</dbReference>
<dbReference type="Gene3D" id="3.40.50.300">
    <property type="entry name" value="P-loop containing nucleotide triphosphate hydrolases"/>
    <property type="match status" value="1"/>
</dbReference>
<evidence type="ECO:0000256" key="6">
    <source>
        <dbReference type="ARBA" id="ARBA00022840"/>
    </source>
</evidence>
<evidence type="ECO:0000256" key="2">
    <source>
        <dbReference type="ARBA" id="ARBA00022448"/>
    </source>
</evidence>
<evidence type="ECO:0000313" key="13">
    <source>
        <dbReference type="Proteomes" id="UP000236394"/>
    </source>
</evidence>
<sequence>MLDRRLLQICPESKRFIAGNIFFQWLELILSAGLYWLIASTIQYFYLKSSSVFAVETAVGAMLFLIFLRVVMRKAAAKMSYLASRNIKKVLRCKIYAKLLQLGSTWRETTSAAELVQAGVEGVEQLESYFGLYVPQLFYAFVAPLTMAAFFAGCGGLKIGAVLLACVPLIPVAIIAVQKFAKRLLRKYWGQYTQLGSSFLENLQGLTTLKTYMADAKKNEEMNIEAERFRKVTMAVLSMQLNSLVIMDLVSYGGAVLGIILTVQAFRSNTISLAACIFMLLLSAEFFLPMRSLGSFFHVAMNGMAAGEKILKFLDTPNPPPKQLSLVGGKIVLHNVSFSYVEGREALKKVNITIPSPSFIGIVGKSGSGKSTLAYLLNGRNCPDSGEITIGGRSITEISVAALKQVVTYLGAASVLFKGTVRENLALAMTEPDEQRMWEVLEDCRLAGFLKNEEGLETKLTENAGNLSGGQRQRLALARAILHDSSIYLFDEATGNIDSESENAILAEIRRLSKSKTVIMITHRLANVAEADCIYCLENGKVKEQGKHDELIRLNGCYAALWKTQVELENYARRSDNEK</sequence>
<dbReference type="PANTHER" id="PTHR43394:SF1">
    <property type="entry name" value="ATP-BINDING CASSETTE SUB-FAMILY B MEMBER 10, MITOCHONDRIAL"/>
    <property type="match status" value="1"/>
</dbReference>
<feature type="domain" description="ABC transmembrane type-1" evidence="11">
    <location>
        <begin position="21"/>
        <end position="302"/>
    </location>
</feature>
<dbReference type="Pfam" id="PF00005">
    <property type="entry name" value="ABC_tran"/>
    <property type="match status" value="1"/>
</dbReference>
<dbReference type="GO" id="GO:0005886">
    <property type="term" value="C:plasma membrane"/>
    <property type="evidence" value="ECO:0007669"/>
    <property type="project" value="UniProtKB-SubCell"/>
</dbReference>
<dbReference type="SMART" id="SM00382">
    <property type="entry name" value="AAA"/>
    <property type="match status" value="1"/>
</dbReference>
<feature type="transmembrane region" description="Helical" evidence="9">
    <location>
        <begin position="21"/>
        <end position="46"/>
    </location>
</feature>
<feature type="domain" description="ABC transporter" evidence="10">
    <location>
        <begin position="331"/>
        <end position="564"/>
    </location>
</feature>
<evidence type="ECO:0000256" key="7">
    <source>
        <dbReference type="ARBA" id="ARBA00022989"/>
    </source>
</evidence>
<dbReference type="InterPro" id="IPR011527">
    <property type="entry name" value="ABC1_TM_dom"/>
</dbReference>
<dbReference type="SUPFAM" id="SSF90123">
    <property type="entry name" value="ABC transporter transmembrane region"/>
    <property type="match status" value="1"/>
</dbReference>
<evidence type="ECO:0000256" key="5">
    <source>
        <dbReference type="ARBA" id="ARBA00022741"/>
    </source>
</evidence>
<dbReference type="InterPro" id="IPR017871">
    <property type="entry name" value="ABC_transporter-like_CS"/>
</dbReference>
<feature type="transmembrane region" description="Helical" evidence="9">
    <location>
        <begin position="52"/>
        <end position="72"/>
    </location>
</feature>
<dbReference type="RefSeq" id="WP_012993260.1">
    <property type="nucleotide sequence ID" value="NZ_NBZD01000001.1"/>
</dbReference>
<name>A0A2J8B4Z6_9FIRM</name>
<evidence type="ECO:0000256" key="8">
    <source>
        <dbReference type="ARBA" id="ARBA00023136"/>
    </source>
</evidence>
<dbReference type="InterPro" id="IPR036640">
    <property type="entry name" value="ABC1_TM_sf"/>
</dbReference>
<comment type="caution">
    <text evidence="12">The sequence shown here is derived from an EMBL/GenBank/DDBJ whole genome shotgun (WGS) entry which is preliminary data.</text>
</comment>
<keyword evidence="3" id="KW-1003">Cell membrane</keyword>
<evidence type="ECO:0000313" key="12">
    <source>
        <dbReference type="EMBL" id="PNH19837.1"/>
    </source>
</evidence>
<dbReference type="InterPro" id="IPR003439">
    <property type="entry name" value="ABC_transporter-like_ATP-bd"/>
</dbReference>
<dbReference type="PROSITE" id="PS00211">
    <property type="entry name" value="ABC_TRANSPORTER_1"/>
    <property type="match status" value="1"/>
</dbReference>
<comment type="subcellular location">
    <subcellularLocation>
        <location evidence="1">Cell membrane</location>
        <topology evidence="1">Multi-pass membrane protein</topology>
    </subcellularLocation>
</comment>
<dbReference type="PROSITE" id="PS50929">
    <property type="entry name" value="ABC_TM1F"/>
    <property type="match status" value="1"/>
</dbReference>
<dbReference type="InterPro" id="IPR027417">
    <property type="entry name" value="P-loop_NTPase"/>
</dbReference>
<evidence type="ECO:0000256" key="4">
    <source>
        <dbReference type="ARBA" id="ARBA00022692"/>
    </source>
</evidence>
<dbReference type="EMBL" id="NBZD01000001">
    <property type="protein sequence ID" value="PNH19837.1"/>
    <property type="molecule type" value="Genomic_DNA"/>
</dbReference>
<organism evidence="12 13">
    <name type="scientific">Mageeibacillus indolicus</name>
    <dbReference type="NCBI Taxonomy" id="884684"/>
    <lineage>
        <taxon>Bacteria</taxon>
        <taxon>Bacillati</taxon>
        <taxon>Bacillota</taxon>
        <taxon>Clostridia</taxon>
        <taxon>Eubacteriales</taxon>
        <taxon>Oscillospiraceae</taxon>
        <taxon>Mageeibacillus</taxon>
    </lineage>
</organism>
<dbReference type="FunFam" id="3.40.50.300:FF:000854">
    <property type="entry name" value="Multidrug ABC transporter ATP-binding protein"/>
    <property type="match status" value="1"/>
</dbReference>
<feature type="transmembrane region" description="Helical" evidence="9">
    <location>
        <begin position="159"/>
        <end position="177"/>
    </location>
</feature>
<proteinExistence type="predicted"/>
<feature type="transmembrane region" description="Helical" evidence="9">
    <location>
        <begin position="244"/>
        <end position="265"/>
    </location>
</feature>
<dbReference type="CDD" id="cd18781">
    <property type="entry name" value="ABC_6TM_AarD_CydDC_like"/>
    <property type="match status" value="1"/>
</dbReference>
<keyword evidence="6 12" id="KW-0067">ATP-binding</keyword>
<dbReference type="InterPro" id="IPR003593">
    <property type="entry name" value="AAA+_ATPase"/>
</dbReference>
<dbReference type="Pfam" id="PF00664">
    <property type="entry name" value="ABC_membrane"/>
    <property type="match status" value="1"/>
</dbReference>
<dbReference type="SUPFAM" id="SSF52540">
    <property type="entry name" value="P-loop containing nucleoside triphosphate hydrolases"/>
    <property type="match status" value="1"/>
</dbReference>
<dbReference type="PANTHER" id="PTHR43394">
    <property type="entry name" value="ATP-DEPENDENT PERMEASE MDL1, MITOCHONDRIAL"/>
    <property type="match status" value="1"/>
</dbReference>
<evidence type="ECO:0000256" key="3">
    <source>
        <dbReference type="ARBA" id="ARBA00022475"/>
    </source>
</evidence>